<evidence type="ECO:0000256" key="11">
    <source>
        <dbReference type="ARBA" id="ARBA00023303"/>
    </source>
</evidence>
<evidence type="ECO:0000256" key="1">
    <source>
        <dbReference type="ARBA" id="ARBA00004141"/>
    </source>
</evidence>
<keyword evidence="2" id="KW-0813">Transport</keyword>
<dbReference type="Pfam" id="PF00520">
    <property type="entry name" value="Ion_trans"/>
    <property type="match status" value="1"/>
</dbReference>
<sequence>MNEEATSRQQLIWRILENRETPVGMWVDRLVIVLIGLDLMIYVLETDSEFEAEYGDTFFWFDAFSVTIFTLEFLLRLYACPAVANFASQHGRIRYLLTPYALMDFLAILPFFLHGFADIRFLRILRLLRIYRRFHYARAFDDLQRTLRKKSLDILKSLVVMVCLLFVVSSMMYYAERNENPEAFGSILRVMSWAVSTPFTAGFGGATPTSLLGQLLGSLVALLGIGVFAVPSGIVASAYFETIRNSPEPTLDSEESMEEPNEKEGTQPSSSPKNL</sequence>
<feature type="transmembrane region" description="Helical" evidence="13">
    <location>
        <begin position="99"/>
        <end position="122"/>
    </location>
</feature>
<dbReference type="PANTHER" id="PTHR11537">
    <property type="entry name" value="VOLTAGE-GATED POTASSIUM CHANNEL"/>
    <property type="match status" value="1"/>
</dbReference>
<evidence type="ECO:0000259" key="14">
    <source>
        <dbReference type="Pfam" id="PF00520"/>
    </source>
</evidence>
<keyword evidence="9" id="KW-0406">Ion transport</keyword>
<reference evidence="16" key="1">
    <citation type="submission" date="2017-09" db="EMBL/GenBank/DDBJ databases">
        <title>The Reconstruction of 2,631 Draft Metagenome-Assembled Genomes from the Global Oceans.</title>
        <authorList>
            <person name="Tully B.J."/>
            <person name="Graham E.D."/>
            <person name="Heidelberg J.F."/>
        </authorList>
    </citation>
    <scope>NUCLEOTIDE SEQUENCE [LARGE SCALE GENOMIC DNA]</scope>
</reference>
<gene>
    <name evidence="15" type="ORF">CMN54_08345</name>
</gene>
<dbReference type="PANTHER" id="PTHR11537:SF254">
    <property type="entry name" value="POTASSIUM VOLTAGE-GATED CHANNEL PROTEIN SHAB"/>
    <property type="match status" value="1"/>
</dbReference>
<feature type="transmembrane region" description="Helical" evidence="13">
    <location>
        <begin position="57"/>
        <end position="79"/>
    </location>
</feature>
<dbReference type="InterPro" id="IPR028325">
    <property type="entry name" value="VG_K_chnl"/>
</dbReference>
<evidence type="ECO:0000256" key="12">
    <source>
        <dbReference type="SAM" id="MobiDB-lite"/>
    </source>
</evidence>
<dbReference type="GO" id="GO:0005249">
    <property type="term" value="F:voltage-gated potassium channel activity"/>
    <property type="evidence" value="ECO:0007669"/>
    <property type="project" value="InterPro"/>
</dbReference>
<keyword evidence="7" id="KW-0630">Potassium</keyword>
<evidence type="ECO:0000313" key="15">
    <source>
        <dbReference type="EMBL" id="MAH63437.1"/>
    </source>
</evidence>
<keyword evidence="11 15" id="KW-0407">Ion channel</keyword>
<dbReference type="InterPro" id="IPR027359">
    <property type="entry name" value="Volt_channel_dom_sf"/>
</dbReference>
<dbReference type="EMBL" id="NZEX01000092">
    <property type="protein sequence ID" value="MAH63437.1"/>
    <property type="molecule type" value="Genomic_DNA"/>
</dbReference>
<keyword evidence="3" id="KW-0633">Potassium transport</keyword>
<evidence type="ECO:0000256" key="5">
    <source>
        <dbReference type="ARBA" id="ARBA00022826"/>
    </source>
</evidence>
<evidence type="ECO:0000256" key="2">
    <source>
        <dbReference type="ARBA" id="ARBA00022448"/>
    </source>
</evidence>
<dbReference type="AlphaFoldDB" id="A0A2D6YJQ1"/>
<proteinExistence type="predicted"/>
<feature type="transmembrane region" description="Helical" evidence="13">
    <location>
        <begin position="26"/>
        <end position="45"/>
    </location>
</feature>
<evidence type="ECO:0000256" key="9">
    <source>
        <dbReference type="ARBA" id="ARBA00023065"/>
    </source>
</evidence>
<dbReference type="Proteomes" id="UP000226525">
    <property type="component" value="Unassembled WGS sequence"/>
</dbReference>
<dbReference type="SUPFAM" id="SSF81324">
    <property type="entry name" value="Voltage-gated potassium channels"/>
    <property type="match status" value="1"/>
</dbReference>
<dbReference type="InterPro" id="IPR005821">
    <property type="entry name" value="Ion_trans_dom"/>
</dbReference>
<organism evidence="15 16">
    <name type="scientific">SAR324 cluster bacterium</name>
    <dbReference type="NCBI Taxonomy" id="2024889"/>
    <lineage>
        <taxon>Bacteria</taxon>
        <taxon>Deltaproteobacteria</taxon>
        <taxon>SAR324 cluster</taxon>
    </lineage>
</organism>
<evidence type="ECO:0000256" key="7">
    <source>
        <dbReference type="ARBA" id="ARBA00022958"/>
    </source>
</evidence>
<feature type="domain" description="Ion transport" evidence="14">
    <location>
        <begin position="26"/>
        <end position="241"/>
    </location>
</feature>
<comment type="caution">
    <text evidence="15">The sequence shown here is derived from an EMBL/GenBank/DDBJ whole genome shotgun (WGS) entry which is preliminary data.</text>
</comment>
<feature type="transmembrane region" description="Helical" evidence="13">
    <location>
        <begin position="187"/>
        <end position="207"/>
    </location>
</feature>
<evidence type="ECO:0000256" key="4">
    <source>
        <dbReference type="ARBA" id="ARBA00022692"/>
    </source>
</evidence>
<protein>
    <submittedName>
        <fullName evidence="15">Potassium channel protein</fullName>
    </submittedName>
</protein>
<dbReference type="Gene3D" id="1.10.287.70">
    <property type="match status" value="1"/>
</dbReference>
<feature type="transmembrane region" description="Helical" evidence="13">
    <location>
        <begin position="219"/>
        <end position="240"/>
    </location>
</feature>
<accession>A0A2D6YJQ1</accession>
<evidence type="ECO:0000256" key="3">
    <source>
        <dbReference type="ARBA" id="ARBA00022538"/>
    </source>
</evidence>
<name>A0A2D6YJQ1_9DELT</name>
<dbReference type="Gene3D" id="1.20.120.350">
    <property type="entry name" value="Voltage-gated potassium channels. Chain C"/>
    <property type="match status" value="1"/>
</dbReference>
<evidence type="ECO:0000256" key="8">
    <source>
        <dbReference type="ARBA" id="ARBA00022989"/>
    </source>
</evidence>
<keyword evidence="8 13" id="KW-1133">Transmembrane helix</keyword>
<dbReference type="GO" id="GO:0008076">
    <property type="term" value="C:voltage-gated potassium channel complex"/>
    <property type="evidence" value="ECO:0007669"/>
    <property type="project" value="InterPro"/>
</dbReference>
<keyword evidence="4 13" id="KW-0812">Transmembrane</keyword>
<feature type="compositionally biased region" description="Polar residues" evidence="12">
    <location>
        <begin position="266"/>
        <end position="275"/>
    </location>
</feature>
<evidence type="ECO:0000256" key="10">
    <source>
        <dbReference type="ARBA" id="ARBA00023136"/>
    </source>
</evidence>
<feature type="region of interest" description="Disordered" evidence="12">
    <location>
        <begin position="246"/>
        <end position="275"/>
    </location>
</feature>
<keyword evidence="5" id="KW-0631">Potassium channel</keyword>
<evidence type="ECO:0000313" key="16">
    <source>
        <dbReference type="Proteomes" id="UP000226525"/>
    </source>
</evidence>
<keyword evidence="6" id="KW-0851">Voltage-gated channel</keyword>
<feature type="transmembrane region" description="Helical" evidence="13">
    <location>
        <begin position="154"/>
        <end position="175"/>
    </location>
</feature>
<dbReference type="PRINTS" id="PR00169">
    <property type="entry name" value="KCHANNEL"/>
</dbReference>
<dbReference type="GO" id="GO:0001508">
    <property type="term" value="P:action potential"/>
    <property type="evidence" value="ECO:0007669"/>
    <property type="project" value="TreeGrafter"/>
</dbReference>
<keyword evidence="10 13" id="KW-0472">Membrane</keyword>
<evidence type="ECO:0000256" key="6">
    <source>
        <dbReference type="ARBA" id="ARBA00022882"/>
    </source>
</evidence>
<comment type="subcellular location">
    <subcellularLocation>
        <location evidence="1">Membrane</location>
        <topology evidence="1">Multi-pass membrane protein</topology>
    </subcellularLocation>
</comment>
<evidence type="ECO:0000256" key="13">
    <source>
        <dbReference type="SAM" id="Phobius"/>
    </source>
</evidence>